<dbReference type="Pfam" id="PF13646">
    <property type="entry name" value="HEAT_2"/>
    <property type="match status" value="1"/>
</dbReference>
<dbReference type="InterPro" id="IPR011989">
    <property type="entry name" value="ARM-like"/>
</dbReference>
<accession>M0AG94</accession>
<dbReference type="AlphaFoldDB" id="M0AG94"/>
<keyword evidence="2" id="KW-1185">Reference proteome</keyword>
<comment type="caution">
    <text evidence="1">The sequence shown here is derived from an EMBL/GenBank/DDBJ whole genome shotgun (WGS) entry which is preliminary data.</text>
</comment>
<evidence type="ECO:0000313" key="1">
    <source>
        <dbReference type="EMBL" id="ELY96378.1"/>
    </source>
</evidence>
<proteinExistence type="predicted"/>
<dbReference type="RefSeq" id="WP_006824238.1">
    <property type="nucleotide sequence ID" value="NZ_AOIL01000009.1"/>
</dbReference>
<evidence type="ECO:0000313" key="2">
    <source>
        <dbReference type="Proteomes" id="UP000011648"/>
    </source>
</evidence>
<reference evidence="1 2" key="1">
    <citation type="journal article" date="2014" name="PLoS Genet.">
        <title>Phylogenetically driven sequencing of extremely halophilic archaea reveals strategies for static and dynamic osmo-response.</title>
        <authorList>
            <person name="Becker E.A."/>
            <person name="Seitzer P.M."/>
            <person name="Tritt A."/>
            <person name="Larsen D."/>
            <person name="Krusor M."/>
            <person name="Yao A.I."/>
            <person name="Wu D."/>
            <person name="Madern D."/>
            <person name="Eisen J.A."/>
            <person name="Darling A.E."/>
            <person name="Facciotti M.T."/>
        </authorList>
    </citation>
    <scope>NUCLEOTIDE SEQUENCE [LARGE SCALE GENOMIC DNA]</scope>
    <source>
        <strain evidence="1 2">DSM 12281</strain>
    </source>
</reference>
<dbReference type="OrthoDB" id="202588at2157"/>
<protein>
    <submittedName>
        <fullName evidence="1">Adaptin protein</fullName>
    </submittedName>
</protein>
<dbReference type="EMBL" id="AOIL01000009">
    <property type="protein sequence ID" value="ELY96378.1"/>
    <property type="molecule type" value="Genomic_DNA"/>
</dbReference>
<dbReference type="SUPFAM" id="SSF48371">
    <property type="entry name" value="ARM repeat"/>
    <property type="match status" value="1"/>
</dbReference>
<sequence>MPTDSSEPPDGLSLDSKSVSLGEIDDAEIRAALSSSEPLVRRRGIAACEARVEANADAVRPLLDAVASAAADDNAPVALRAISVLDTVAESDPAALEGHTAALVGAVDSEIADVQLTGATVLGKLAVSRPALVAPHSPAMIDAIRATELDTEPEDFGDAVADAVTRRTLRDHEEEERKRRISARRTLGNVVVAIAEAKPQSMVDAVPDLVALLDDEDPAVVGGAVDALDELAAANPTAVAPATDRLVDCLDRDSAVVRARTVRALGHLGDAATVSHLRTAAADDPDADVRELAAETANYIADAS</sequence>
<gene>
    <name evidence="1" type="ORF">C484_01650</name>
</gene>
<dbReference type="Proteomes" id="UP000011648">
    <property type="component" value="Unassembled WGS sequence"/>
</dbReference>
<organism evidence="1 2">
    <name type="scientific">Natrialba taiwanensis DSM 12281</name>
    <dbReference type="NCBI Taxonomy" id="1230458"/>
    <lineage>
        <taxon>Archaea</taxon>
        <taxon>Methanobacteriati</taxon>
        <taxon>Methanobacteriota</taxon>
        <taxon>Stenosarchaea group</taxon>
        <taxon>Halobacteria</taxon>
        <taxon>Halobacteriales</taxon>
        <taxon>Natrialbaceae</taxon>
        <taxon>Natrialba</taxon>
    </lineage>
</organism>
<name>M0AG94_9EURY</name>
<dbReference type="PATRIC" id="fig|1230458.4.peg.318"/>
<dbReference type="InterPro" id="IPR016024">
    <property type="entry name" value="ARM-type_fold"/>
</dbReference>
<dbReference type="Gene3D" id="1.25.10.10">
    <property type="entry name" value="Leucine-rich Repeat Variant"/>
    <property type="match status" value="2"/>
</dbReference>